<dbReference type="Proteomes" id="UP001158058">
    <property type="component" value="Unassembled WGS sequence"/>
</dbReference>
<evidence type="ECO:0000259" key="1">
    <source>
        <dbReference type="Pfam" id="PF04773"/>
    </source>
</evidence>
<dbReference type="Proteomes" id="UP001158730">
    <property type="component" value="Unassembled WGS sequence"/>
</dbReference>
<evidence type="ECO:0000313" key="3">
    <source>
        <dbReference type="EMBL" id="MDH0141465.1"/>
    </source>
</evidence>
<proteinExistence type="predicted"/>
<comment type="caution">
    <text evidence="4">The sequence shown here is derived from an EMBL/GenBank/DDBJ whole genome shotgun (WGS) entry which is preliminary data.</text>
</comment>
<dbReference type="EMBL" id="JAOBYN010000001">
    <property type="protein sequence ID" value="MDH1053456.1"/>
    <property type="molecule type" value="Genomic_DNA"/>
</dbReference>
<dbReference type="InterPro" id="IPR006860">
    <property type="entry name" value="FecR"/>
</dbReference>
<evidence type="ECO:0000259" key="2">
    <source>
        <dbReference type="Pfam" id="PF16220"/>
    </source>
</evidence>
<dbReference type="Gene3D" id="2.60.120.1440">
    <property type="match status" value="1"/>
</dbReference>
<feature type="domain" description="FecR N-terminal" evidence="2">
    <location>
        <begin position="14"/>
        <end position="55"/>
    </location>
</feature>
<feature type="domain" description="FecR protein" evidence="1">
    <location>
        <begin position="113"/>
        <end position="197"/>
    </location>
</feature>
<dbReference type="Pfam" id="PF04773">
    <property type="entry name" value="FecR"/>
    <property type="match status" value="1"/>
</dbReference>
<dbReference type="EMBL" id="JAODZF010000002">
    <property type="protein sequence ID" value="MDH0141465.1"/>
    <property type="molecule type" value="Genomic_DNA"/>
</dbReference>
<dbReference type="RefSeq" id="WP_279999867.1">
    <property type="nucleotide sequence ID" value="NZ_JAOBYN010000001.1"/>
</dbReference>
<dbReference type="GO" id="GO:0016989">
    <property type="term" value="F:sigma factor antagonist activity"/>
    <property type="evidence" value="ECO:0007669"/>
    <property type="project" value="TreeGrafter"/>
</dbReference>
<dbReference type="InterPro" id="IPR032623">
    <property type="entry name" value="FecR_N"/>
</dbReference>
<dbReference type="InterPro" id="IPR012373">
    <property type="entry name" value="Ferrdict_sens_TM"/>
</dbReference>
<accession>A0AA42MX88</accession>
<dbReference type="PANTHER" id="PTHR30273:SF2">
    <property type="entry name" value="PROTEIN FECR"/>
    <property type="match status" value="1"/>
</dbReference>
<dbReference type="Pfam" id="PF16220">
    <property type="entry name" value="DUF4880"/>
    <property type="match status" value="1"/>
</dbReference>
<reference evidence="4" key="1">
    <citation type="submission" date="2022-09" db="EMBL/GenBank/DDBJ databases">
        <title>Intensive care unit water sources are persistently colonized with multi-drug resistant bacteria and are the site of extensive horizontal gene transfer of antibiotic resistance genes.</title>
        <authorList>
            <person name="Diorio-Toth L."/>
        </authorList>
    </citation>
    <scope>NUCLEOTIDE SEQUENCE</scope>
    <source>
        <strain evidence="4">GD03990</strain>
        <strain evidence="3">GD04146</strain>
    </source>
</reference>
<dbReference type="PIRSF" id="PIRSF018266">
    <property type="entry name" value="FecR"/>
    <property type="match status" value="1"/>
</dbReference>
<sequence length="317" mass="35310">MAGGASPIDFVVLQQAADWFALLRDERVSELDRQAWQRWLDAQPQHRQAWLRVESISGQFERLPQRQAARSALQARGVERRQALKALSVVAGVGLLGLGARTLPWPQWQASQRTAVGEVRGSQLADGSRLWLNTDSALDVDFTAELRRLALYRGEVLVEATDDARPLWLETAHARLRVKGGRFAVRQQDDGYLVSSQVGALEILGARRQSLVAGQEAYFDAQWVDRPAPLRQGQQAWTHGILQADDMPLGQFIAELSRYQHGHLGCDPRVADLRLVGAFPLAEPERIYAALEASLPVRVVRRLPWWISIEPGNAAAV</sequence>
<dbReference type="PANTHER" id="PTHR30273">
    <property type="entry name" value="PERIPLASMIC SIGNAL SENSOR AND SIGMA FACTOR ACTIVATOR FECR-RELATED"/>
    <property type="match status" value="1"/>
</dbReference>
<gene>
    <name evidence="4" type="ORF">N5C05_01630</name>
    <name evidence="3" type="ORF">N7380_03980</name>
</gene>
<evidence type="ECO:0000313" key="5">
    <source>
        <dbReference type="Proteomes" id="UP001158730"/>
    </source>
</evidence>
<protein>
    <submittedName>
        <fullName evidence="4">DUF4880 domain-containing protein</fullName>
    </submittedName>
</protein>
<organism evidence="4 5">
    <name type="scientific">Aquipseudomonas alcaligenes</name>
    <name type="common">Pseudomonas alcaligenes</name>
    <dbReference type="NCBI Taxonomy" id="43263"/>
    <lineage>
        <taxon>Bacteria</taxon>
        <taxon>Pseudomonadati</taxon>
        <taxon>Pseudomonadota</taxon>
        <taxon>Gammaproteobacteria</taxon>
        <taxon>Pseudomonadales</taxon>
        <taxon>Pseudomonadaceae</taxon>
        <taxon>Aquipseudomonas</taxon>
    </lineage>
</organism>
<evidence type="ECO:0000313" key="4">
    <source>
        <dbReference type="EMBL" id="MDH1053456.1"/>
    </source>
</evidence>
<dbReference type="AlphaFoldDB" id="A0AA42MX88"/>
<name>A0AA42MX88_AQUAC</name>